<reference evidence="2" key="1">
    <citation type="submission" date="2016-10" db="EMBL/GenBank/DDBJ databases">
        <authorList>
            <person name="Varghese N."/>
            <person name="Submissions S."/>
        </authorList>
    </citation>
    <scope>NUCLEOTIDE SEQUENCE [LARGE SCALE GENOMIC DNA]</scope>
    <source>
        <strain evidence="2">OK042</strain>
    </source>
</reference>
<evidence type="ECO:0000313" key="2">
    <source>
        <dbReference type="Proteomes" id="UP000198915"/>
    </source>
</evidence>
<evidence type="ECO:0000313" key="1">
    <source>
        <dbReference type="EMBL" id="SFJ74422.1"/>
    </source>
</evidence>
<dbReference type="RefSeq" id="WP_092268008.1">
    <property type="nucleotide sequence ID" value="NZ_BJOE01000003.1"/>
</dbReference>
<sequence length="103" mass="11934">MGTKKESSKSSQAEMDVYERARFALVDLIDELQEALDEEDTEKFTRQGYEMVGQYFRKPVNTGDLTLIFASVLQDILHKLEMTQQGDNVSMVRDEYSVMKKEE</sequence>
<gene>
    <name evidence="1" type="ORF">SAMN05518846_105103</name>
</gene>
<dbReference type="STRING" id="1884381.SAMN05518846_105103"/>
<name>A0A1I3TUW4_9BACL</name>
<dbReference type="Proteomes" id="UP000198915">
    <property type="component" value="Unassembled WGS sequence"/>
</dbReference>
<dbReference type="AlphaFoldDB" id="A0A1I3TUW4"/>
<keyword evidence="2" id="KW-1185">Reference proteome</keyword>
<dbReference type="EMBL" id="FORT01000005">
    <property type="protein sequence ID" value="SFJ74422.1"/>
    <property type="molecule type" value="Genomic_DNA"/>
</dbReference>
<proteinExistence type="predicted"/>
<protein>
    <submittedName>
        <fullName evidence="1">Uncharacterized protein</fullName>
    </submittedName>
</protein>
<accession>A0A1I3TUW4</accession>
<organism evidence="1 2">
    <name type="scientific">Brevibacillus centrosporus</name>
    <dbReference type="NCBI Taxonomy" id="54910"/>
    <lineage>
        <taxon>Bacteria</taxon>
        <taxon>Bacillati</taxon>
        <taxon>Bacillota</taxon>
        <taxon>Bacilli</taxon>
        <taxon>Bacillales</taxon>
        <taxon>Paenibacillaceae</taxon>
        <taxon>Brevibacillus</taxon>
    </lineage>
</organism>